<evidence type="ECO:0000313" key="2">
    <source>
        <dbReference type="EMBL" id="AFC25532.1"/>
    </source>
</evidence>
<sequence length="212" mass="23398">MITHVFEVSGLIAQAQNHCSNCAQSLLHLIILILTIMRLFSSSLLIALMTSFFLMSCGGGDPTASNPDIAKMSDEAKAEMDKMSTGACECLSQHGEELTAFVDEVLPLLKEAQAKEDTNPMEVMGVVMGSMAKMKAFGECFQKVGDGVNEDLLDEEMKKIIGEDADRKVKEKKQMEIINAFLGKNCPKEQKVFQKFMDFGKEMEALQNKGKE</sequence>
<dbReference type="Proteomes" id="UP000007519">
    <property type="component" value="Chromosome"/>
</dbReference>
<gene>
    <name evidence="2" type="ordered locus">SGRA_2804</name>
</gene>
<evidence type="ECO:0000313" key="3">
    <source>
        <dbReference type="Proteomes" id="UP000007519"/>
    </source>
</evidence>
<reference evidence="2 3" key="1">
    <citation type="journal article" date="2012" name="Stand. Genomic Sci.">
        <title>Complete genome sequencing and analysis of Saprospira grandis str. Lewin, a predatory marine bacterium.</title>
        <authorList>
            <person name="Saw J.H."/>
            <person name="Yuryev A."/>
            <person name="Kanbe M."/>
            <person name="Hou S."/>
            <person name="Young A.G."/>
            <person name="Aizawa S."/>
            <person name="Alam M."/>
        </authorList>
    </citation>
    <scope>NUCLEOTIDE SEQUENCE [LARGE SCALE GENOMIC DNA]</scope>
    <source>
        <strain evidence="2 3">Lewin</strain>
    </source>
</reference>
<feature type="transmembrane region" description="Helical" evidence="1">
    <location>
        <begin position="26"/>
        <end position="48"/>
    </location>
</feature>
<keyword evidence="1" id="KW-1133">Transmembrane helix</keyword>
<accession>H6LA64</accession>
<dbReference type="EMBL" id="CP002831">
    <property type="protein sequence ID" value="AFC25532.1"/>
    <property type="molecule type" value="Genomic_DNA"/>
</dbReference>
<keyword evidence="3" id="KW-1185">Reference proteome</keyword>
<keyword evidence="1" id="KW-0472">Membrane</keyword>
<organism evidence="2 3">
    <name type="scientific">Saprospira grandis (strain Lewin)</name>
    <dbReference type="NCBI Taxonomy" id="984262"/>
    <lineage>
        <taxon>Bacteria</taxon>
        <taxon>Pseudomonadati</taxon>
        <taxon>Bacteroidota</taxon>
        <taxon>Saprospiria</taxon>
        <taxon>Saprospirales</taxon>
        <taxon>Saprospiraceae</taxon>
        <taxon>Saprospira</taxon>
    </lineage>
</organism>
<proteinExistence type="predicted"/>
<name>H6LA64_SAPGL</name>
<evidence type="ECO:0000256" key="1">
    <source>
        <dbReference type="SAM" id="Phobius"/>
    </source>
</evidence>
<protein>
    <submittedName>
        <fullName evidence="2">Uncharacterized protein</fullName>
    </submittedName>
</protein>
<dbReference type="AlphaFoldDB" id="H6LA64"/>
<keyword evidence="1" id="KW-0812">Transmembrane</keyword>
<dbReference type="KEGG" id="sgn:SGRA_2804"/>
<dbReference type="HOGENOM" id="CLU_1488059_0_0_10"/>